<dbReference type="SUPFAM" id="SSF50249">
    <property type="entry name" value="Nucleic acid-binding proteins"/>
    <property type="match status" value="1"/>
</dbReference>
<dbReference type="Gene3D" id="2.40.50.140">
    <property type="entry name" value="Nucleic acid-binding proteins"/>
    <property type="match status" value="1"/>
</dbReference>
<name>Q9LQV0_ARATH</name>
<accession>Q9LQV0</accession>
<organism evidence="3">
    <name type="scientific">Arabidopsis thaliana</name>
    <name type="common">Mouse-ear cress</name>
    <dbReference type="NCBI Taxonomy" id="3702"/>
    <lineage>
        <taxon>Eukaryota</taxon>
        <taxon>Viridiplantae</taxon>
        <taxon>Streptophyta</taxon>
        <taxon>Embryophyta</taxon>
        <taxon>Tracheophyta</taxon>
        <taxon>Spermatophyta</taxon>
        <taxon>Magnoliopsida</taxon>
        <taxon>eudicotyledons</taxon>
        <taxon>Gunneridae</taxon>
        <taxon>Pentapetalae</taxon>
        <taxon>rosids</taxon>
        <taxon>malvids</taxon>
        <taxon>Brassicales</taxon>
        <taxon>Brassicaceae</taxon>
        <taxon>Camelineae</taxon>
        <taxon>Arabidopsis</taxon>
    </lineage>
</organism>
<proteinExistence type="predicted"/>
<dbReference type="EMBL" id="AC006917">
    <property type="protein sequence ID" value="AAF79224.1"/>
    <property type="molecule type" value="Genomic_DNA"/>
</dbReference>
<feature type="domain" description="Replication protein A 70 kDa DNA-binding subunit B/D first OB fold" evidence="1">
    <location>
        <begin position="32"/>
        <end position="118"/>
    </location>
</feature>
<dbReference type="InterPro" id="IPR012340">
    <property type="entry name" value="NA-bd_OB-fold"/>
</dbReference>
<dbReference type="AlphaFoldDB" id="Q9LQV0"/>
<sequence length="383" mass="43605">MAEVDVVAIPSKANYVAFDALRLGRSTQQVVGRLLRFWDARNIKKDGQFMGIVLLLLDEKCSVIHAFIPAALASHFRQVLREGIIFNVSGFEVGRCTKLYKITDHPFLLRFLPATTIIEVSDVGPTIEREKFMLRNFDNLQALANTNIELPGQITFVQGSVIVYLSLWDDVAATFRAHLSSAKMRGAIHPPTCPMELSVFFFPRSSNINSYSLKGASANDERVLKTLNLAPLVKKPLSCRKHHLIMKKCLANNNPDAHYIKGIIWYFNLDHCDVGLHHIGIAANGGQKEAIYMYVMLLLCRGRTEEGKTYMSQLEWAKDTTMAETCWKQIKTSLNGIRVARKRCYMISLRNMKPPDVCHPRNLDNTCEKCFFYKQMFKFIFMV</sequence>
<dbReference type="CDD" id="cd04480">
    <property type="entry name" value="RPA1_DBD_A_like"/>
    <property type="match status" value="1"/>
</dbReference>
<dbReference type="ExpressionAtlas" id="Q9LQV0">
    <property type="expression patterns" value="differential"/>
</dbReference>
<reference evidence="3" key="3">
    <citation type="submission" date="2000-06" db="EMBL/GenBank/DDBJ databases">
        <authorList>
            <person name="Cheuk R."/>
            <person name="Shinn P."/>
            <person name="Brooks S."/>
            <person name="Buehler E."/>
            <person name="Chao Q."/>
            <person name="Johnson-Hopson C."/>
            <person name="Khan S."/>
            <person name="Kim C."/>
            <person name="Altafi H."/>
            <person name="Bei B."/>
            <person name="Chin C."/>
            <person name="Chiou J."/>
            <person name="Choi E."/>
            <person name="Conn L."/>
            <person name="Conway A."/>
            <person name="Gonzalez A."/>
            <person name="Hansen N."/>
            <person name="Howing B."/>
            <person name="Koo T."/>
            <person name="Lam B."/>
            <person name="Lee J."/>
            <person name="Lenz C."/>
            <person name="Li J."/>
            <person name="Liu A."/>
            <person name="Liu J."/>
            <person name="Liu S."/>
            <person name="Mukharsky N."/>
            <person name="Nguyen M."/>
            <person name="Palm C."/>
            <person name="Pham P."/>
            <person name="Sakano H."/>
            <person name="Schwartz J."/>
            <person name="Southwick A."/>
            <person name="Thaveri A."/>
            <person name="Toriumi M."/>
            <person name="Vaysberg M."/>
            <person name="Yu G."/>
            <person name="Davis R."/>
            <person name="Federspiel N."/>
            <person name="Theologis A."/>
            <person name="Ecker J."/>
        </authorList>
    </citation>
    <scope>NUCLEOTIDE SEQUENCE</scope>
</reference>
<feature type="domain" description="At2g35280-like TPR" evidence="2">
    <location>
        <begin position="239"/>
        <end position="333"/>
    </location>
</feature>
<dbReference type="PANTHER" id="PTHR33784">
    <property type="entry name" value="OS05G0482100 PROTEIN"/>
    <property type="match status" value="1"/>
</dbReference>
<dbReference type="Pfam" id="PF02721">
    <property type="entry name" value="DUF223"/>
    <property type="match status" value="1"/>
</dbReference>
<dbReference type="InterPro" id="IPR003871">
    <property type="entry name" value="RFA1B/D_OB_1st"/>
</dbReference>
<protein>
    <submittedName>
        <fullName evidence="3">F10B6.21</fullName>
    </submittedName>
</protein>
<evidence type="ECO:0000259" key="1">
    <source>
        <dbReference type="Pfam" id="PF02721"/>
    </source>
</evidence>
<dbReference type="InterPro" id="IPR040338">
    <property type="entry name" value="At1g67623-like"/>
</dbReference>
<evidence type="ECO:0000313" key="3">
    <source>
        <dbReference type="EMBL" id="AAF79224.1"/>
    </source>
</evidence>
<reference key="2">
    <citation type="journal article" date="2000" name="Nature">
        <title>Sequence and analysis of chromosome 1 of the plant Arabidopsis thaliana.</title>
        <authorList>
            <person name="Theologis A."/>
            <person name="Ecker J.R."/>
            <person name="Palm C.J."/>
            <person name="Federspiel N.A."/>
            <person name="Kaul S."/>
            <person name="White O."/>
            <person name="Alonso J."/>
            <person name="Altafi H."/>
            <person name="Araujo R."/>
            <person name="Bowman C.L."/>
            <person name="Brooks S.Y."/>
            <person name="Buehler E."/>
            <person name="Chan A."/>
            <person name="Chao Q."/>
            <person name="Chen H."/>
            <person name="Cheuk R.F."/>
            <person name="Chin C.W."/>
            <person name="Chung M.K."/>
            <person name="Conn L."/>
            <person name="Conway A.B."/>
            <person name="Conway A.R."/>
            <person name="Creasy T.H."/>
            <person name="Dewar K."/>
            <person name="Dunn P."/>
            <person name="Etgu P."/>
            <person name="Feldblyum T.V."/>
            <person name="Feng J."/>
            <person name="Fong B."/>
            <person name="Fujii C.Y."/>
            <person name="Gill J.E."/>
            <person name="Goldsmith A.D."/>
            <person name="Haas B."/>
            <person name="Hansen N.F."/>
            <person name="Hughes B."/>
            <person name="Huizar L."/>
            <person name="Hunter J.L."/>
            <person name="Jenkins J."/>
            <person name="Johnson-Hopson C."/>
            <person name="Khan S."/>
            <person name="Khaykin E."/>
            <person name="Kim C.J."/>
            <person name="Koo H.L."/>
            <person name="Kremenetskaia I."/>
            <person name="Kurtz D.B."/>
            <person name="Kwan A."/>
            <person name="Lam B."/>
            <person name="Langin-Hooper S."/>
            <person name="Lee A."/>
            <person name="Lee J.M."/>
            <person name="Lenz C.A."/>
            <person name="Li J.H."/>
            <person name="Li Y."/>
            <person name="Lin X."/>
            <person name="Liu S.X."/>
            <person name="Liu Z.A."/>
            <person name="Luros J.S."/>
            <person name="Maiti R."/>
            <person name="Marziali A."/>
            <person name="Militscher J."/>
            <person name="Miranda M."/>
            <person name="Nguyen M."/>
            <person name="Nierman W.C."/>
            <person name="Osborne B.I."/>
            <person name="Pai G."/>
            <person name="Peterson J."/>
            <person name="Pham P.K."/>
            <person name="Rizzo M."/>
            <person name="Rooney T."/>
            <person name="Rowley D."/>
            <person name="Sakano H."/>
            <person name="Salzberg S.L."/>
            <person name="Schwartz J.R."/>
            <person name="Shinn P."/>
            <person name="Southwick A.M."/>
            <person name="Sun H."/>
            <person name="Tallon L.J."/>
            <person name="Tambunga G."/>
            <person name="Toriumi M.J."/>
            <person name="Town C.D."/>
            <person name="Utterback T."/>
            <person name="Van Aken S."/>
            <person name="Vaysberg M."/>
            <person name="Vysotskaia V.S."/>
            <person name="Walker M."/>
            <person name="Wu D."/>
            <person name="Yu G."/>
            <person name="Fraser C.M."/>
            <person name="Venter J.C."/>
            <person name="Davis R.W."/>
        </authorList>
    </citation>
    <scope>NUCLEOTIDE SEQUENCE [LARGE SCALE GENOMIC DNA]</scope>
    <source>
        <strain>cv. Columbia</strain>
    </source>
</reference>
<dbReference type="Pfam" id="PF23310">
    <property type="entry name" value="TPR_27"/>
    <property type="match status" value="1"/>
</dbReference>
<evidence type="ECO:0000259" key="2">
    <source>
        <dbReference type="Pfam" id="PF23310"/>
    </source>
</evidence>
<dbReference type="PANTHER" id="PTHR33784:SF25">
    <property type="entry name" value="NUCLEIC ACID-BINDING, OB-FOLD-LIKE PROTEIN"/>
    <property type="match status" value="1"/>
</dbReference>
<dbReference type="InterPro" id="IPR057136">
    <property type="entry name" value="At2g35280_TPR_dom"/>
</dbReference>
<reference evidence="3" key="1">
    <citation type="submission" date="1999-05" db="EMBL/GenBank/DDBJ databases">
        <title>Genomic sequence for Arabidopsis thaliana BAC F10B6 from chromosome I.</title>
        <authorList>
            <person name="Chao Q."/>
            <person name="Shinn P."/>
            <person name="Dunn P."/>
            <person name="Buehler E."/>
            <person name="Kahn S."/>
            <person name="Kim C."/>
            <person name="Walker M."/>
            <person name="Williams S."/>
            <person name="Altafi H."/>
            <person name="Araujo R."/>
            <person name="Conn L."/>
            <person name="Conway A.B."/>
            <person name="Gonzalez A."/>
            <person name="Hansen N.F."/>
            <person name="Huizar L."/>
            <person name="Kremenetskaia I."/>
            <person name="Lenz C."/>
            <person name="Li J."/>
            <person name="Liu S."/>
            <person name="Luros S."/>
            <person name="Rowley D."/>
            <person name="Schwartz J."/>
            <person name="Toriumi M."/>
            <person name="Vysotskaia V."/>
            <person name="Yu G."/>
            <person name="Davis R.W."/>
            <person name="Federspiel N.A."/>
            <person name="Theologis A."/>
            <person name="Ecker J.R."/>
        </authorList>
    </citation>
    <scope>NUCLEOTIDE SEQUENCE</scope>
</reference>